<sequence>MPSSPDLAAPRGLPPGALLALGLCAFGSAFAMRLTDPLLPRLASEFSVSLAQAAQVVTVFSMAYGLAQLLFGPLGDRFGKFRVIGWAAMACALASAACALAPGHAALVAARLVAGVAAAAIIPLSMAFIGDMVAYADRQPVLARFLVGQILGMSSGVVVGGLAADHLGLRLPFWGLAVWFVAIALTMQRVGRRVPRPSGAPVAGHPVRRMAGEFAKVLAVPWARVVLATVFLEGACIFGAFAFIAVHLHAVFDLPLAAAGATLMAFGAGGILFAFGARPLVARMGETRLAAWGGAIVALALLGMAWAPAWWWAVPGCLAAGLGFYMLHNTLQTNATQMAPERRGAAVSSFACCFFLGQAIGVWLAGLSVAEHGTRPLMVVGALGTLAVGAVFGRLRARQSARTLAAAA</sequence>
<dbReference type="SUPFAM" id="SSF103473">
    <property type="entry name" value="MFS general substrate transporter"/>
    <property type="match status" value="1"/>
</dbReference>
<name>A0ABQ3G7C1_9BURK</name>
<evidence type="ECO:0000256" key="5">
    <source>
        <dbReference type="ARBA" id="ARBA00023136"/>
    </source>
</evidence>
<protein>
    <submittedName>
        <fullName evidence="8">MFS transporter</fullName>
    </submittedName>
</protein>
<feature type="transmembrane region" description="Helical" evidence="6">
    <location>
        <begin position="377"/>
        <end position="395"/>
    </location>
</feature>
<feature type="transmembrane region" description="Helical" evidence="6">
    <location>
        <begin position="256"/>
        <end position="277"/>
    </location>
</feature>
<feature type="transmembrane region" description="Helical" evidence="6">
    <location>
        <begin position="289"/>
        <end position="306"/>
    </location>
</feature>
<reference evidence="9" key="1">
    <citation type="journal article" date="2019" name="Int. J. Syst. Evol. Microbiol.">
        <title>The Global Catalogue of Microorganisms (GCM) 10K type strain sequencing project: providing services to taxonomists for standard genome sequencing and annotation.</title>
        <authorList>
            <consortium name="The Broad Institute Genomics Platform"/>
            <consortium name="The Broad Institute Genome Sequencing Center for Infectious Disease"/>
            <person name="Wu L."/>
            <person name="Ma J."/>
        </authorList>
    </citation>
    <scope>NUCLEOTIDE SEQUENCE [LARGE SCALE GENOMIC DNA]</scope>
    <source>
        <strain evidence="9">KCTC 23314</strain>
    </source>
</reference>
<dbReference type="CDD" id="cd17324">
    <property type="entry name" value="MFS_NepI_like"/>
    <property type="match status" value="1"/>
</dbReference>
<feature type="transmembrane region" description="Helical" evidence="6">
    <location>
        <begin position="312"/>
        <end position="331"/>
    </location>
</feature>
<dbReference type="PANTHER" id="PTHR43124">
    <property type="entry name" value="PURINE EFFLUX PUMP PBUE"/>
    <property type="match status" value="1"/>
</dbReference>
<evidence type="ECO:0000256" key="1">
    <source>
        <dbReference type="ARBA" id="ARBA00004651"/>
    </source>
</evidence>
<accession>A0ABQ3G7C1</accession>
<dbReference type="InterPro" id="IPR020846">
    <property type="entry name" value="MFS_dom"/>
</dbReference>
<feature type="domain" description="Major facilitator superfamily (MFS) profile" evidence="7">
    <location>
        <begin position="17"/>
        <end position="399"/>
    </location>
</feature>
<feature type="transmembrane region" description="Helical" evidence="6">
    <location>
        <begin position="108"/>
        <end position="129"/>
    </location>
</feature>
<evidence type="ECO:0000313" key="8">
    <source>
        <dbReference type="EMBL" id="GHC94907.1"/>
    </source>
</evidence>
<keyword evidence="9" id="KW-1185">Reference proteome</keyword>
<dbReference type="Proteomes" id="UP000626210">
    <property type="component" value="Unassembled WGS sequence"/>
</dbReference>
<feature type="transmembrane region" description="Helical" evidence="6">
    <location>
        <begin position="343"/>
        <end position="365"/>
    </location>
</feature>
<feature type="transmembrane region" description="Helical" evidence="6">
    <location>
        <begin position="169"/>
        <end position="187"/>
    </location>
</feature>
<feature type="transmembrane region" description="Helical" evidence="6">
    <location>
        <begin position="83"/>
        <end position="102"/>
    </location>
</feature>
<keyword evidence="5 6" id="KW-0472">Membrane</keyword>
<dbReference type="Gene3D" id="1.20.1250.20">
    <property type="entry name" value="MFS general substrate transporter like domains"/>
    <property type="match status" value="1"/>
</dbReference>
<proteinExistence type="predicted"/>
<feature type="transmembrane region" description="Helical" evidence="6">
    <location>
        <begin position="47"/>
        <end position="71"/>
    </location>
</feature>
<dbReference type="InterPro" id="IPR050189">
    <property type="entry name" value="MFS_Efflux_Transporters"/>
</dbReference>
<dbReference type="EMBL" id="BMYK01000019">
    <property type="protein sequence ID" value="GHC94907.1"/>
    <property type="molecule type" value="Genomic_DNA"/>
</dbReference>
<evidence type="ECO:0000256" key="4">
    <source>
        <dbReference type="ARBA" id="ARBA00022989"/>
    </source>
</evidence>
<dbReference type="RefSeq" id="WP_189689347.1">
    <property type="nucleotide sequence ID" value="NZ_BMYK01000019.1"/>
</dbReference>
<dbReference type="InterPro" id="IPR036259">
    <property type="entry name" value="MFS_trans_sf"/>
</dbReference>
<organism evidence="8 9">
    <name type="scientific">Pseudorhodoferax aquiterrae</name>
    <dbReference type="NCBI Taxonomy" id="747304"/>
    <lineage>
        <taxon>Bacteria</taxon>
        <taxon>Pseudomonadati</taxon>
        <taxon>Pseudomonadota</taxon>
        <taxon>Betaproteobacteria</taxon>
        <taxon>Burkholderiales</taxon>
        <taxon>Comamonadaceae</taxon>
    </lineage>
</organism>
<dbReference type="PANTHER" id="PTHR43124:SF3">
    <property type="entry name" value="CHLORAMPHENICOL EFFLUX PUMP RV0191"/>
    <property type="match status" value="1"/>
</dbReference>
<comment type="subcellular location">
    <subcellularLocation>
        <location evidence="1">Cell membrane</location>
        <topology evidence="1">Multi-pass membrane protein</topology>
    </subcellularLocation>
</comment>
<keyword evidence="2" id="KW-1003">Cell membrane</keyword>
<evidence type="ECO:0000259" key="7">
    <source>
        <dbReference type="PROSITE" id="PS50850"/>
    </source>
</evidence>
<evidence type="ECO:0000256" key="6">
    <source>
        <dbReference type="SAM" id="Phobius"/>
    </source>
</evidence>
<feature type="transmembrane region" description="Helical" evidence="6">
    <location>
        <begin position="141"/>
        <end position="163"/>
    </location>
</feature>
<evidence type="ECO:0000313" key="9">
    <source>
        <dbReference type="Proteomes" id="UP000626210"/>
    </source>
</evidence>
<keyword evidence="3 6" id="KW-0812">Transmembrane</keyword>
<keyword evidence="4 6" id="KW-1133">Transmembrane helix</keyword>
<dbReference type="Pfam" id="PF07690">
    <property type="entry name" value="MFS_1"/>
    <property type="match status" value="1"/>
</dbReference>
<evidence type="ECO:0000256" key="2">
    <source>
        <dbReference type="ARBA" id="ARBA00022475"/>
    </source>
</evidence>
<evidence type="ECO:0000256" key="3">
    <source>
        <dbReference type="ARBA" id="ARBA00022692"/>
    </source>
</evidence>
<comment type="caution">
    <text evidence="8">The sequence shown here is derived from an EMBL/GenBank/DDBJ whole genome shotgun (WGS) entry which is preliminary data.</text>
</comment>
<feature type="transmembrane region" description="Helical" evidence="6">
    <location>
        <begin position="225"/>
        <end position="250"/>
    </location>
</feature>
<dbReference type="InterPro" id="IPR011701">
    <property type="entry name" value="MFS"/>
</dbReference>
<dbReference type="PROSITE" id="PS50850">
    <property type="entry name" value="MFS"/>
    <property type="match status" value="1"/>
</dbReference>
<gene>
    <name evidence="8" type="ORF">GCM10007320_47290</name>
</gene>